<protein>
    <recommendedName>
        <fullName evidence="5 9">Uracil-DNA glycosylase</fullName>
        <shortName evidence="9">UDG</shortName>
        <ecNumber evidence="4 9">3.2.2.27</ecNumber>
    </recommendedName>
</protein>
<dbReference type="NCBIfam" id="NF003588">
    <property type="entry name" value="PRK05254.1-1"/>
    <property type="match status" value="1"/>
</dbReference>
<dbReference type="EC" id="3.2.2.27" evidence="4 9"/>
<comment type="subcellular location">
    <subcellularLocation>
        <location evidence="9">Cytoplasm</location>
    </subcellularLocation>
</comment>
<keyword evidence="7 9" id="KW-0378">Hydrolase</keyword>
<dbReference type="Gene3D" id="3.40.470.10">
    <property type="entry name" value="Uracil-DNA glycosylase-like domain"/>
    <property type="match status" value="1"/>
</dbReference>
<evidence type="ECO:0000256" key="6">
    <source>
        <dbReference type="ARBA" id="ARBA00022763"/>
    </source>
</evidence>
<dbReference type="STRING" id="882378.RBRH_02389"/>
<dbReference type="InterPro" id="IPR005122">
    <property type="entry name" value="Uracil-DNA_glycosylase-like"/>
</dbReference>
<evidence type="ECO:0000313" key="14">
    <source>
        <dbReference type="EMBL" id="CBW74694.1"/>
    </source>
</evidence>
<evidence type="ECO:0000256" key="1">
    <source>
        <dbReference type="ARBA" id="ARBA00001400"/>
    </source>
</evidence>
<dbReference type="SUPFAM" id="SSF52141">
    <property type="entry name" value="Uracil-DNA glycosylase-like"/>
    <property type="match status" value="1"/>
</dbReference>
<comment type="function">
    <text evidence="2 9 11">Excises uracil residues from the DNA which can arise as a result of misincorporation of dUMP residues by DNA polymerase or due to deamination of cytosine.</text>
</comment>
<dbReference type="PANTHER" id="PTHR11264:SF0">
    <property type="entry name" value="URACIL-DNA GLYCOSYLASE"/>
    <property type="match status" value="1"/>
</dbReference>
<comment type="catalytic activity">
    <reaction evidence="1 9 11">
        <text>Hydrolyzes single-stranded DNA or mismatched double-stranded DNA and polynucleotides, releasing free uracil.</text>
        <dbReference type="EC" id="3.2.2.27"/>
    </reaction>
</comment>
<keyword evidence="6 9" id="KW-0227">DNA damage</keyword>
<dbReference type="GO" id="GO:0005737">
    <property type="term" value="C:cytoplasm"/>
    <property type="evidence" value="ECO:0007669"/>
    <property type="project" value="UniProtKB-SubCell"/>
</dbReference>
<comment type="similarity">
    <text evidence="3 9 11">Belongs to the uracil-DNA glycosylase (UDG) superfamily. UNG family.</text>
</comment>
<dbReference type="NCBIfam" id="NF003591">
    <property type="entry name" value="PRK05254.1-4"/>
    <property type="match status" value="1"/>
</dbReference>
<dbReference type="Pfam" id="PF03167">
    <property type="entry name" value="UDG"/>
    <property type="match status" value="1"/>
</dbReference>
<dbReference type="EMBL" id="FR687359">
    <property type="protein sequence ID" value="CBW74694.1"/>
    <property type="molecule type" value="Genomic_DNA"/>
</dbReference>
<gene>
    <name evidence="9" type="primary">ung</name>
    <name evidence="14" type="ordered locus">RBRH_02389</name>
</gene>
<keyword evidence="14" id="KW-0326">Glycosidase</keyword>
<feature type="compositionally biased region" description="Basic and acidic residues" evidence="12">
    <location>
        <begin position="78"/>
        <end position="96"/>
    </location>
</feature>
<dbReference type="PANTHER" id="PTHR11264">
    <property type="entry name" value="URACIL-DNA GLYCOSYLASE"/>
    <property type="match status" value="1"/>
</dbReference>
<keyword evidence="9" id="KW-0963">Cytoplasm</keyword>
<feature type="region of interest" description="Disordered" evidence="12">
    <location>
        <begin position="1"/>
        <end position="35"/>
    </location>
</feature>
<evidence type="ECO:0000256" key="4">
    <source>
        <dbReference type="ARBA" id="ARBA00012030"/>
    </source>
</evidence>
<organism evidence="14 15">
    <name type="scientific">Mycetohabitans rhizoxinica (strain DSM 19002 / CIP 109453 / HKI 454)</name>
    <name type="common">Paraburkholderia rhizoxinica</name>
    <dbReference type="NCBI Taxonomy" id="882378"/>
    <lineage>
        <taxon>Bacteria</taxon>
        <taxon>Pseudomonadati</taxon>
        <taxon>Pseudomonadota</taxon>
        <taxon>Betaproteobacteria</taxon>
        <taxon>Burkholderiales</taxon>
        <taxon>Burkholderiaceae</taxon>
        <taxon>Mycetohabitans</taxon>
    </lineage>
</organism>
<dbReference type="Proteomes" id="UP000007437">
    <property type="component" value="Chromosome"/>
</dbReference>
<evidence type="ECO:0000256" key="12">
    <source>
        <dbReference type="SAM" id="MobiDB-lite"/>
    </source>
</evidence>
<feature type="region of interest" description="Disordered" evidence="12">
    <location>
        <begin position="72"/>
        <end position="108"/>
    </location>
</feature>
<dbReference type="InterPro" id="IPR018085">
    <property type="entry name" value="Ura-DNA_Glyclase_AS"/>
</dbReference>
<dbReference type="InterPro" id="IPR036895">
    <property type="entry name" value="Uracil-DNA_glycosylase-like_sf"/>
</dbReference>
<dbReference type="eggNOG" id="COG0692">
    <property type="taxonomic scope" value="Bacteria"/>
</dbReference>
<dbReference type="NCBIfam" id="TIGR00628">
    <property type="entry name" value="ung"/>
    <property type="match status" value="1"/>
</dbReference>
<dbReference type="AlphaFoldDB" id="E5AQ12"/>
<evidence type="ECO:0000256" key="9">
    <source>
        <dbReference type="HAMAP-Rule" id="MF_00148"/>
    </source>
</evidence>
<evidence type="ECO:0000256" key="7">
    <source>
        <dbReference type="ARBA" id="ARBA00022801"/>
    </source>
</evidence>
<dbReference type="CDD" id="cd10027">
    <property type="entry name" value="UDG-F1-like"/>
    <property type="match status" value="1"/>
</dbReference>
<dbReference type="SMART" id="SM00986">
    <property type="entry name" value="UDG"/>
    <property type="match status" value="1"/>
</dbReference>
<dbReference type="FunFam" id="3.40.470.10:FF:000001">
    <property type="entry name" value="Uracil-DNA glycosylase"/>
    <property type="match status" value="1"/>
</dbReference>
<name>E5AQ12_MYCRK</name>
<dbReference type="PROSITE" id="PS00130">
    <property type="entry name" value="U_DNA_GLYCOSYLASE"/>
    <property type="match status" value="1"/>
</dbReference>
<dbReference type="NCBIfam" id="NF003592">
    <property type="entry name" value="PRK05254.1-5"/>
    <property type="match status" value="1"/>
</dbReference>
<evidence type="ECO:0000256" key="8">
    <source>
        <dbReference type="ARBA" id="ARBA00023204"/>
    </source>
</evidence>
<dbReference type="SMART" id="SM00987">
    <property type="entry name" value="UreE_C"/>
    <property type="match status" value="1"/>
</dbReference>
<feature type="compositionally biased region" description="Low complexity" evidence="12">
    <location>
        <begin position="10"/>
        <end position="20"/>
    </location>
</feature>
<dbReference type="KEGG" id="brh:RBRH_02389"/>
<accession>E5AQ12</accession>
<evidence type="ECO:0000256" key="2">
    <source>
        <dbReference type="ARBA" id="ARBA00002631"/>
    </source>
</evidence>
<dbReference type="GO" id="GO:0097510">
    <property type="term" value="P:base-excision repair, AP site formation via deaminated base removal"/>
    <property type="evidence" value="ECO:0007669"/>
    <property type="project" value="TreeGrafter"/>
</dbReference>
<evidence type="ECO:0000256" key="11">
    <source>
        <dbReference type="RuleBase" id="RU003780"/>
    </source>
</evidence>
<sequence>MRQTPARMQPSTRSPTSSSSACRAPHPKTSARPNGVIGCVAASKPSVVAGRPTLFSAFIAIMASRTKNSITTALRGASEQRTERPPAPAEHRRASAEHGQSSLPGNALADAWQPSLFDNPLSPPRECAAAPSSRSGPPSCAALTLEQQFDNLPPAWRAHLAPFIGSPAYARLCEFVDHERSSGKTVYPTDVFRALHLTSPDDVKVVILGQDPYHGEDNGVPQAHGLAFSVPPGVRPPPSLRNIFKEIAATFDHAVPRHGCLDDWARQGVLLLNTVLTVERNRAASHAKRGWEPCTDTLIEHLATQHEGLVFMLWGSHAQAKRQLLHGRGHQILEAPHPSPLSAHRGFLGCRHFALANEHLRQVGREPIDWRVP</sequence>
<evidence type="ECO:0000256" key="10">
    <source>
        <dbReference type="PROSITE-ProRule" id="PRU10072"/>
    </source>
</evidence>
<feature type="active site" description="Proton acceptor" evidence="9 10">
    <location>
        <position position="211"/>
    </location>
</feature>
<dbReference type="InterPro" id="IPR002043">
    <property type="entry name" value="UDG_fam1"/>
</dbReference>
<reference evidence="14 15" key="1">
    <citation type="journal article" date="2011" name="J. Bacteriol.">
        <title>Complete genome sequence of Burkholderia rhizoxinica, an endosymbiont of Rhizopus microsporus.</title>
        <authorList>
            <person name="Lackner G."/>
            <person name="Moebius N."/>
            <person name="Partida-Martinez L."/>
            <person name="Hertweck C."/>
        </authorList>
    </citation>
    <scope>NUCLEOTIDE SEQUENCE [LARGE SCALE GENOMIC DNA]</scope>
    <source>
        <strain evidence="15">DSM 19002 / CIP 109453 / HKI 454</strain>
    </source>
</reference>
<evidence type="ECO:0000256" key="3">
    <source>
        <dbReference type="ARBA" id="ARBA00008184"/>
    </source>
</evidence>
<dbReference type="GO" id="GO:0004844">
    <property type="term" value="F:uracil DNA N-glycosylase activity"/>
    <property type="evidence" value="ECO:0007669"/>
    <property type="project" value="UniProtKB-UniRule"/>
</dbReference>
<evidence type="ECO:0000256" key="5">
    <source>
        <dbReference type="ARBA" id="ARBA00018429"/>
    </source>
</evidence>
<keyword evidence="8 9" id="KW-0234">DNA repair</keyword>
<dbReference type="NCBIfam" id="NF003589">
    <property type="entry name" value="PRK05254.1-2"/>
    <property type="match status" value="1"/>
</dbReference>
<evidence type="ECO:0000259" key="13">
    <source>
        <dbReference type="SMART" id="SM00986"/>
    </source>
</evidence>
<dbReference type="HOGENOM" id="CLU_032162_3_0_4"/>
<evidence type="ECO:0000313" key="15">
    <source>
        <dbReference type="Proteomes" id="UP000007437"/>
    </source>
</evidence>
<feature type="domain" description="Uracil-DNA glycosylase-like" evidence="13">
    <location>
        <begin position="196"/>
        <end position="360"/>
    </location>
</feature>
<proteinExistence type="inferred from homology"/>
<dbReference type="HAMAP" id="MF_00148">
    <property type="entry name" value="UDG"/>
    <property type="match status" value="1"/>
</dbReference>